<proteinExistence type="predicted"/>
<feature type="transmembrane region" description="Helical" evidence="2">
    <location>
        <begin position="141"/>
        <end position="160"/>
    </location>
</feature>
<keyword evidence="2" id="KW-1133">Transmembrane helix</keyword>
<accession>A0A8E2F7L4</accession>
<dbReference type="OrthoDB" id="3142841at2759"/>
<evidence type="ECO:0000313" key="3">
    <source>
        <dbReference type="EMBL" id="OCL11428.1"/>
    </source>
</evidence>
<feature type="transmembrane region" description="Helical" evidence="2">
    <location>
        <begin position="94"/>
        <end position="112"/>
    </location>
</feature>
<evidence type="ECO:0000256" key="1">
    <source>
        <dbReference type="SAM" id="MobiDB-lite"/>
    </source>
</evidence>
<feature type="transmembrane region" description="Helical" evidence="2">
    <location>
        <begin position="167"/>
        <end position="191"/>
    </location>
</feature>
<dbReference type="PANTHER" id="PTHR33927:SF5">
    <property type="entry name" value="ENZYME, PUTATIVE (AFU_ORTHOLOGUE AFUA_8G01222)-RELATED"/>
    <property type="match status" value="1"/>
</dbReference>
<feature type="region of interest" description="Disordered" evidence="1">
    <location>
        <begin position="1"/>
        <end position="20"/>
    </location>
</feature>
<dbReference type="AlphaFoldDB" id="A0A8E2F7L4"/>
<organism evidence="3 4">
    <name type="scientific">Glonium stellatum</name>
    <dbReference type="NCBI Taxonomy" id="574774"/>
    <lineage>
        <taxon>Eukaryota</taxon>
        <taxon>Fungi</taxon>
        <taxon>Dikarya</taxon>
        <taxon>Ascomycota</taxon>
        <taxon>Pezizomycotina</taxon>
        <taxon>Dothideomycetes</taxon>
        <taxon>Pleosporomycetidae</taxon>
        <taxon>Gloniales</taxon>
        <taxon>Gloniaceae</taxon>
        <taxon>Glonium</taxon>
    </lineage>
</organism>
<protein>
    <recommendedName>
        <fullName evidence="5">Nonribosomal peptide synthetase 12</fullName>
    </recommendedName>
</protein>
<feature type="transmembrane region" description="Helical" evidence="2">
    <location>
        <begin position="203"/>
        <end position="223"/>
    </location>
</feature>
<evidence type="ECO:0000313" key="4">
    <source>
        <dbReference type="Proteomes" id="UP000250140"/>
    </source>
</evidence>
<dbReference type="EMBL" id="KV749045">
    <property type="protein sequence ID" value="OCL11428.1"/>
    <property type="molecule type" value="Genomic_DNA"/>
</dbReference>
<keyword evidence="2" id="KW-0472">Membrane</keyword>
<dbReference type="InterPro" id="IPR052979">
    <property type="entry name" value="Adenylate-forming_domain"/>
</dbReference>
<feature type="transmembrane region" description="Helical" evidence="2">
    <location>
        <begin position="244"/>
        <end position="261"/>
    </location>
</feature>
<gene>
    <name evidence="3" type="ORF">AOQ84DRAFT_437709</name>
</gene>
<sequence length="505" mass="56561">MALLHPAAHNDPEMNSPKIPHKVYGHTGIVEPGSKVETISLDYYDLGSSTSSVSESTEKGLQSEPPSPPPLPNKRGSSLTRYLSYTLFSVYRKMFAAIFTINLIAFIAFVAINNGSPTLTNVKNATSANLLASILMRQENAVNLVYEIFTCVPLSTPLIIRRKLAKVFHYGGVHSGCGVAAVVWFILYMALATKEFAHKPTHGLAIANIITCYLLVTMFLLILGGAHPRFRVMFHDYFEAIHRFAGWTALIILWSQTFIVAELTRKKSGISLGFTIVRAPSFWFLLITTIFTFLSWSQLRQREVFPETLSDHATRLHFKYRNMKPFYGLKLSDRPLLEWHAFATIPDADGQGFSVVVSNAGDWTNRQIQNPPKKLWTRGYPMHGLLYTTRLFRRIVLVATGSGIGPCLSLMYCNKTPRRILWSTPNPETTYGVGIVETVCKADPQAVIWNTRENGRPDMVALTYSLFVEFNAEAVFVISNPKLTRKIVYGMESRGIVAYGAIFDS</sequence>
<feature type="transmembrane region" description="Helical" evidence="2">
    <location>
        <begin position="281"/>
        <end position="299"/>
    </location>
</feature>
<keyword evidence="4" id="KW-1185">Reference proteome</keyword>
<name>A0A8E2F7L4_9PEZI</name>
<evidence type="ECO:0008006" key="5">
    <source>
        <dbReference type="Google" id="ProtNLM"/>
    </source>
</evidence>
<dbReference type="InterPro" id="IPR039261">
    <property type="entry name" value="FNR_nucleotide-bd"/>
</dbReference>
<dbReference type="Proteomes" id="UP000250140">
    <property type="component" value="Unassembled WGS sequence"/>
</dbReference>
<dbReference type="PANTHER" id="PTHR33927">
    <property type="entry name" value="TRANSMEMBRANE PROTEIN"/>
    <property type="match status" value="1"/>
</dbReference>
<dbReference type="SUPFAM" id="SSF52343">
    <property type="entry name" value="Ferredoxin reductase-like, C-terminal NADP-linked domain"/>
    <property type="match status" value="1"/>
</dbReference>
<keyword evidence="2" id="KW-0812">Transmembrane</keyword>
<feature type="region of interest" description="Disordered" evidence="1">
    <location>
        <begin position="50"/>
        <end position="75"/>
    </location>
</feature>
<evidence type="ECO:0000256" key="2">
    <source>
        <dbReference type="SAM" id="Phobius"/>
    </source>
</evidence>
<reference evidence="3 4" key="1">
    <citation type="journal article" date="2016" name="Nat. Commun.">
        <title>Ectomycorrhizal ecology is imprinted in the genome of the dominant symbiotic fungus Cenococcum geophilum.</title>
        <authorList>
            <consortium name="DOE Joint Genome Institute"/>
            <person name="Peter M."/>
            <person name="Kohler A."/>
            <person name="Ohm R.A."/>
            <person name="Kuo A."/>
            <person name="Krutzmann J."/>
            <person name="Morin E."/>
            <person name="Arend M."/>
            <person name="Barry K.W."/>
            <person name="Binder M."/>
            <person name="Choi C."/>
            <person name="Clum A."/>
            <person name="Copeland A."/>
            <person name="Grisel N."/>
            <person name="Haridas S."/>
            <person name="Kipfer T."/>
            <person name="LaButti K."/>
            <person name="Lindquist E."/>
            <person name="Lipzen A."/>
            <person name="Maire R."/>
            <person name="Meier B."/>
            <person name="Mihaltcheva S."/>
            <person name="Molinier V."/>
            <person name="Murat C."/>
            <person name="Poggeler S."/>
            <person name="Quandt C.A."/>
            <person name="Sperisen C."/>
            <person name="Tritt A."/>
            <person name="Tisserant E."/>
            <person name="Crous P.W."/>
            <person name="Henrissat B."/>
            <person name="Nehls U."/>
            <person name="Egli S."/>
            <person name="Spatafora J.W."/>
            <person name="Grigoriev I.V."/>
            <person name="Martin F.M."/>
        </authorList>
    </citation>
    <scope>NUCLEOTIDE SEQUENCE [LARGE SCALE GENOMIC DNA]</scope>
    <source>
        <strain evidence="3 4">CBS 207.34</strain>
    </source>
</reference>